<evidence type="ECO:0000313" key="1">
    <source>
        <dbReference type="EMBL" id="EHM54299.1"/>
    </source>
</evidence>
<dbReference type="HOGENOM" id="CLU_3197605_0_0_6"/>
<evidence type="ECO:0000313" key="2">
    <source>
        <dbReference type="Proteomes" id="UP000004750"/>
    </source>
</evidence>
<protein>
    <submittedName>
        <fullName evidence="1">Uncharacterized protein</fullName>
    </submittedName>
</protein>
<dbReference type="Proteomes" id="UP000004750">
    <property type="component" value="Unassembled WGS sequence"/>
</dbReference>
<comment type="caution">
    <text evidence="1">The sequence shown here is derived from an EMBL/GenBank/DDBJ whole genome shotgun (WGS) entry which is preliminary data.</text>
</comment>
<proteinExistence type="predicted"/>
<reference evidence="1 2" key="1">
    <citation type="submission" date="2011-08" db="EMBL/GenBank/DDBJ databases">
        <authorList>
            <person name="Weinstock G."/>
            <person name="Sodergren E."/>
            <person name="Clifton S."/>
            <person name="Fulton L."/>
            <person name="Fulton B."/>
            <person name="Courtney L."/>
            <person name="Fronick C."/>
            <person name="Harrison M."/>
            <person name="Strong C."/>
            <person name="Farmer C."/>
            <person name="Delahaunty K."/>
            <person name="Markovic C."/>
            <person name="Hall O."/>
            <person name="Minx P."/>
            <person name="Tomlinson C."/>
            <person name="Mitreva M."/>
            <person name="Hou S."/>
            <person name="Chen J."/>
            <person name="Wollam A."/>
            <person name="Pepin K.H."/>
            <person name="Johnson M."/>
            <person name="Bhonagiri V."/>
            <person name="Zhang X."/>
            <person name="Suruliraj S."/>
            <person name="Warren W."/>
            <person name="Chinwalla A."/>
            <person name="Mardis E.R."/>
            <person name="Wilson R.K."/>
        </authorList>
    </citation>
    <scope>NUCLEOTIDE SEQUENCE [LARGE SCALE GENOMIC DNA]</scope>
    <source>
        <strain evidence="1 2">F0432</strain>
    </source>
</reference>
<organism evidence="1 2">
    <name type="scientific">Cardiobacterium valvarum F0432</name>
    <dbReference type="NCBI Taxonomy" id="797473"/>
    <lineage>
        <taxon>Bacteria</taxon>
        <taxon>Pseudomonadati</taxon>
        <taxon>Pseudomonadota</taxon>
        <taxon>Gammaproteobacteria</taxon>
        <taxon>Cardiobacteriales</taxon>
        <taxon>Cardiobacteriaceae</taxon>
        <taxon>Cardiobacterium</taxon>
    </lineage>
</organism>
<sequence>MRGRADKVFVACQQQIAAIFMPLVVRTPFDPRAEKAVVVVHGVSL</sequence>
<dbReference type="EMBL" id="AGCM01000073">
    <property type="protein sequence ID" value="EHM54299.1"/>
    <property type="molecule type" value="Genomic_DNA"/>
</dbReference>
<dbReference type="STRING" id="797473.HMPREF9080_01319"/>
<accession>G9ZEX9</accession>
<gene>
    <name evidence="1" type="ORF">HMPREF9080_01319</name>
</gene>
<name>G9ZEX9_9GAMM</name>
<dbReference type="AlphaFoldDB" id="G9ZEX9"/>